<evidence type="ECO:0000256" key="1">
    <source>
        <dbReference type="SAM" id="Coils"/>
    </source>
</evidence>
<gene>
    <name evidence="2" type="ORF">TanjilG_00375</name>
</gene>
<sequence length="190" mass="21351">MEAFYASVEAETNCMSSKPNKAYVIPGRSVETQKALQVLRDLVTKKFSLLLHIGGNFWMEDNLNHLLSLSPDDGVSLRTKLILQQISEGFAEWSLDYEEAWFELASAVDDLSKSDEVNGNLEANEEEIKSITSEIADFAAKRDKVTKKKKQVFGRGTLLKAERDVLRKEEPMLKAKQELLKLTLATIEAA</sequence>
<evidence type="ECO:0000313" key="3">
    <source>
        <dbReference type="Proteomes" id="UP000188354"/>
    </source>
</evidence>
<keyword evidence="3" id="KW-1185">Reference proteome</keyword>
<feature type="coiled-coil region" evidence="1">
    <location>
        <begin position="114"/>
        <end position="141"/>
    </location>
</feature>
<organism evidence="2 3">
    <name type="scientific">Lupinus angustifolius</name>
    <name type="common">Narrow-leaved blue lupine</name>
    <dbReference type="NCBI Taxonomy" id="3871"/>
    <lineage>
        <taxon>Eukaryota</taxon>
        <taxon>Viridiplantae</taxon>
        <taxon>Streptophyta</taxon>
        <taxon>Embryophyta</taxon>
        <taxon>Tracheophyta</taxon>
        <taxon>Spermatophyta</taxon>
        <taxon>Magnoliopsida</taxon>
        <taxon>eudicotyledons</taxon>
        <taxon>Gunneridae</taxon>
        <taxon>Pentapetalae</taxon>
        <taxon>rosids</taxon>
        <taxon>fabids</taxon>
        <taxon>Fabales</taxon>
        <taxon>Fabaceae</taxon>
        <taxon>Papilionoideae</taxon>
        <taxon>50 kb inversion clade</taxon>
        <taxon>genistoids sensu lato</taxon>
        <taxon>core genistoids</taxon>
        <taxon>Genisteae</taxon>
        <taxon>Lupinus</taxon>
    </lineage>
</organism>
<name>A0A1J7FPR3_LUPAN</name>
<protein>
    <submittedName>
        <fullName evidence="2">Uncharacterized protein</fullName>
    </submittedName>
</protein>
<reference evidence="2 3" key="1">
    <citation type="journal article" date="2017" name="Plant Biotechnol. J.">
        <title>A comprehensive draft genome sequence for lupin (Lupinus angustifolius), an emerging health food: insights into plant-microbe interactions and legume evolution.</title>
        <authorList>
            <person name="Hane J.K."/>
            <person name="Ming Y."/>
            <person name="Kamphuis L.G."/>
            <person name="Nelson M.N."/>
            <person name="Garg G."/>
            <person name="Atkins C.A."/>
            <person name="Bayer P.E."/>
            <person name="Bravo A."/>
            <person name="Bringans S."/>
            <person name="Cannon S."/>
            <person name="Edwards D."/>
            <person name="Foley R."/>
            <person name="Gao L.L."/>
            <person name="Harrison M.J."/>
            <person name="Huang W."/>
            <person name="Hurgobin B."/>
            <person name="Li S."/>
            <person name="Liu C.W."/>
            <person name="McGrath A."/>
            <person name="Morahan G."/>
            <person name="Murray J."/>
            <person name="Weller J."/>
            <person name="Jian J."/>
            <person name="Singh K.B."/>
        </authorList>
    </citation>
    <scope>NUCLEOTIDE SEQUENCE [LARGE SCALE GENOMIC DNA]</scope>
    <source>
        <strain evidence="3">cv. Tanjil</strain>
        <tissue evidence="2">Whole plant</tissue>
    </source>
</reference>
<dbReference type="OMA" id="ERWSLEY"/>
<dbReference type="Proteomes" id="UP000188354">
    <property type="component" value="Unassembled WGS sequence"/>
</dbReference>
<keyword evidence="1" id="KW-0175">Coiled coil</keyword>
<dbReference type="Gramene" id="OIV89997">
    <property type="protein sequence ID" value="OIV89997"/>
    <property type="gene ID" value="TanjilG_00375"/>
</dbReference>
<dbReference type="EMBL" id="KV862199">
    <property type="protein sequence ID" value="OIV89997.1"/>
    <property type="molecule type" value="Genomic_DNA"/>
</dbReference>
<evidence type="ECO:0000313" key="2">
    <source>
        <dbReference type="EMBL" id="OIV89997.1"/>
    </source>
</evidence>
<proteinExistence type="predicted"/>
<accession>A0A1J7FPR3</accession>
<dbReference type="AlphaFoldDB" id="A0A1J7FPR3"/>